<evidence type="ECO:0000256" key="2">
    <source>
        <dbReference type="ARBA" id="ARBA00022603"/>
    </source>
</evidence>
<evidence type="ECO:0008006" key="7">
    <source>
        <dbReference type="Google" id="ProtNLM"/>
    </source>
</evidence>
<dbReference type="InterPro" id="IPR053384">
    <property type="entry name" value="SAM-dep_methyltransferase"/>
</dbReference>
<keyword evidence="4" id="KW-0949">S-adenosyl-L-methionine</keyword>
<keyword evidence="2" id="KW-0489">Methyltransferase</keyword>
<dbReference type="Pfam" id="PF01234">
    <property type="entry name" value="NNMT_PNMT_TEMT"/>
    <property type="match status" value="1"/>
</dbReference>
<evidence type="ECO:0000313" key="6">
    <source>
        <dbReference type="Proteomes" id="UP001163046"/>
    </source>
</evidence>
<dbReference type="InterPro" id="IPR029063">
    <property type="entry name" value="SAM-dependent_MTases_sf"/>
</dbReference>
<dbReference type="Gene3D" id="3.40.50.150">
    <property type="entry name" value="Vaccinia Virus protein VP39"/>
    <property type="match status" value="1"/>
</dbReference>
<comment type="caution">
    <text evidence="5">The sequence shown here is derived from an EMBL/GenBank/DDBJ whole genome shotgun (WGS) entry which is preliminary data.</text>
</comment>
<dbReference type="PANTHER" id="PTHR10867:SF17">
    <property type="entry name" value="NICOTINAMIDE N-METHYLTRANSFERASE"/>
    <property type="match status" value="1"/>
</dbReference>
<dbReference type="GO" id="GO:0032259">
    <property type="term" value="P:methylation"/>
    <property type="evidence" value="ECO:0007669"/>
    <property type="project" value="UniProtKB-KW"/>
</dbReference>
<dbReference type="SUPFAM" id="SSF53335">
    <property type="entry name" value="S-adenosyl-L-methionine-dependent methyltransferases"/>
    <property type="match status" value="1"/>
</dbReference>
<keyword evidence="6" id="KW-1185">Reference proteome</keyword>
<dbReference type="GO" id="GO:0008170">
    <property type="term" value="F:N-methyltransferase activity"/>
    <property type="evidence" value="ECO:0007669"/>
    <property type="project" value="TreeGrafter"/>
</dbReference>
<evidence type="ECO:0000256" key="1">
    <source>
        <dbReference type="ARBA" id="ARBA00007996"/>
    </source>
</evidence>
<dbReference type="Proteomes" id="UP001163046">
    <property type="component" value="Unassembled WGS sequence"/>
</dbReference>
<sequence length="268" mass="30917">MDSNVELRFGKDYQEHFDTKAYLNDYLSGVSAEIVDYNHFIFRNFHDAWSKMPKKNLRILEFGGGPKICDLISAEPYTEEIIFAEYSEKNRRAVEAWQQKSPDAHDWSPHFRFVVEYLEGKGSEEVCIREAELRKKVTHILPCDIGWEDPVKWPSSWPSQSAMFDVVTTSLCLEAAVTSAEGYRHAIVKLRRYLKPGGFVLMFGVLGESFYMVGQEKFYCFPLSKDMIEETLVKEGFQVLDLKLLTLDNMEPSCDAQAMFFLRAGIQN</sequence>
<evidence type="ECO:0000256" key="3">
    <source>
        <dbReference type="ARBA" id="ARBA00022679"/>
    </source>
</evidence>
<evidence type="ECO:0000313" key="5">
    <source>
        <dbReference type="EMBL" id="KAJ7355138.1"/>
    </source>
</evidence>
<dbReference type="AlphaFoldDB" id="A0A9X0CKX8"/>
<comment type="similarity">
    <text evidence="1">Belongs to the class I-like SAM-binding methyltransferase superfamily. NNMT/PNMT/TEMT family.</text>
</comment>
<reference evidence="5" key="1">
    <citation type="submission" date="2023-01" db="EMBL/GenBank/DDBJ databases">
        <title>Genome assembly of the deep-sea coral Lophelia pertusa.</title>
        <authorList>
            <person name="Herrera S."/>
            <person name="Cordes E."/>
        </authorList>
    </citation>
    <scope>NUCLEOTIDE SEQUENCE</scope>
    <source>
        <strain evidence="5">USNM1676648</strain>
        <tissue evidence="5">Polyp</tissue>
    </source>
</reference>
<dbReference type="InterPro" id="IPR000940">
    <property type="entry name" value="NNMT_TEMT_trans"/>
</dbReference>
<dbReference type="PROSITE" id="PS51681">
    <property type="entry name" value="SAM_MT_NNMT_PNMT_TEMT"/>
    <property type="match status" value="1"/>
</dbReference>
<protein>
    <recommendedName>
        <fullName evidence="7">Nicotinamide N-methyltransferase-like</fullName>
    </recommendedName>
</protein>
<keyword evidence="3" id="KW-0808">Transferase</keyword>
<name>A0A9X0CKX8_9CNID</name>
<gene>
    <name evidence="5" type="ORF">OS493_027927</name>
</gene>
<dbReference type="NCBIfam" id="NF041360">
    <property type="entry name" value="GntF_guanitoxin"/>
    <property type="match status" value="1"/>
</dbReference>
<proteinExistence type="inferred from homology"/>
<dbReference type="EMBL" id="MU827327">
    <property type="protein sequence ID" value="KAJ7355138.1"/>
    <property type="molecule type" value="Genomic_DNA"/>
</dbReference>
<accession>A0A9X0CKX8</accession>
<dbReference type="GO" id="GO:0005829">
    <property type="term" value="C:cytosol"/>
    <property type="evidence" value="ECO:0007669"/>
    <property type="project" value="TreeGrafter"/>
</dbReference>
<dbReference type="PANTHER" id="PTHR10867">
    <property type="entry name" value="NNMT/PNMT/TEMT FAMILY MEMBER"/>
    <property type="match status" value="1"/>
</dbReference>
<evidence type="ECO:0000256" key="4">
    <source>
        <dbReference type="ARBA" id="ARBA00022691"/>
    </source>
</evidence>
<dbReference type="OrthoDB" id="5945614at2759"/>
<organism evidence="5 6">
    <name type="scientific">Desmophyllum pertusum</name>
    <dbReference type="NCBI Taxonomy" id="174260"/>
    <lineage>
        <taxon>Eukaryota</taxon>
        <taxon>Metazoa</taxon>
        <taxon>Cnidaria</taxon>
        <taxon>Anthozoa</taxon>
        <taxon>Hexacorallia</taxon>
        <taxon>Scleractinia</taxon>
        <taxon>Caryophylliina</taxon>
        <taxon>Caryophylliidae</taxon>
        <taxon>Desmophyllum</taxon>
    </lineage>
</organism>